<reference evidence="5" key="1">
    <citation type="submission" date="2022-08" db="EMBL/GenBank/DDBJ databases">
        <authorList>
            <person name="Gutierrez-Valencia J."/>
        </authorList>
    </citation>
    <scope>NUCLEOTIDE SEQUENCE</scope>
</reference>
<comment type="caution">
    <text evidence="5">The sequence shown here is derived from an EMBL/GenBank/DDBJ whole genome shotgun (WGS) entry which is preliminary data.</text>
</comment>
<organism evidence="5 6">
    <name type="scientific">Linum tenue</name>
    <dbReference type="NCBI Taxonomy" id="586396"/>
    <lineage>
        <taxon>Eukaryota</taxon>
        <taxon>Viridiplantae</taxon>
        <taxon>Streptophyta</taxon>
        <taxon>Embryophyta</taxon>
        <taxon>Tracheophyta</taxon>
        <taxon>Spermatophyta</taxon>
        <taxon>Magnoliopsida</taxon>
        <taxon>eudicotyledons</taxon>
        <taxon>Gunneridae</taxon>
        <taxon>Pentapetalae</taxon>
        <taxon>rosids</taxon>
        <taxon>fabids</taxon>
        <taxon>Malpighiales</taxon>
        <taxon>Linaceae</taxon>
        <taxon>Linum</taxon>
    </lineage>
</organism>
<feature type="repeat" description="PPR" evidence="3">
    <location>
        <begin position="568"/>
        <end position="602"/>
    </location>
</feature>
<name>A0AAV0ILA3_9ROSI</name>
<feature type="repeat" description="PPR" evidence="3">
    <location>
        <begin position="466"/>
        <end position="500"/>
    </location>
</feature>
<dbReference type="Gene3D" id="1.25.40.10">
    <property type="entry name" value="Tetratricopeptide repeat domain"/>
    <property type="match status" value="5"/>
</dbReference>
<dbReference type="Pfam" id="PF20431">
    <property type="entry name" value="E_motif"/>
    <property type="match status" value="1"/>
</dbReference>
<feature type="repeat" description="PPR" evidence="3">
    <location>
        <begin position="266"/>
        <end position="300"/>
    </location>
</feature>
<evidence type="ECO:0000313" key="5">
    <source>
        <dbReference type="EMBL" id="CAI0398256.1"/>
    </source>
</evidence>
<gene>
    <name evidence="5" type="ORF">LITE_LOCUS9831</name>
</gene>
<dbReference type="InterPro" id="IPR011990">
    <property type="entry name" value="TPR-like_helical_dom_sf"/>
</dbReference>
<feature type="repeat" description="PPR" evidence="3">
    <location>
        <begin position="165"/>
        <end position="199"/>
    </location>
</feature>
<feature type="repeat" description="PPR" evidence="3">
    <location>
        <begin position="603"/>
        <end position="637"/>
    </location>
</feature>
<feature type="repeat" description="PPR" evidence="3">
    <location>
        <begin position="369"/>
        <end position="403"/>
    </location>
</feature>
<dbReference type="PANTHER" id="PTHR47926:SF538">
    <property type="entry name" value="WHIM2 DOMAIN-CONTAINING PROTEIN"/>
    <property type="match status" value="1"/>
</dbReference>
<dbReference type="PROSITE" id="PS51375">
    <property type="entry name" value="PPR"/>
    <property type="match status" value="6"/>
</dbReference>
<protein>
    <recommendedName>
        <fullName evidence="4">DYW domain-containing protein</fullName>
    </recommendedName>
</protein>
<dbReference type="Pfam" id="PF14432">
    <property type="entry name" value="DYW_deaminase"/>
    <property type="match status" value="1"/>
</dbReference>
<dbReference type="FunFam" id="1.25.40.10:FF:000366">
    <property type="entry name" value="Pentatricopeptide (PPR) repeat-containing protein"/>
    <property type="match status" value="1"/>
</dbReference>
<evidence type="ECO:0000256" key="1">
    <source>
        <dbReference type="ARBA" id="ARBA00006643"/>
    </source>
</evidence>
<dbReference type="FunFam" id="1.25.40.10:FF:000382">
    <property type="entry name" value="Pentatricopeptide repeat-containing protein"/>
    <property type="match status" value="1"/>
</dbReference>
<dbReference type="GO" id="GO:0009451">
    <property type="term" value="P:RNA modification"/>
    <property type="evidence" value="ECO:0007669"/>
    <property type="project" value="InterPro"/>
</dbReference>
<keyword evidence="2" id="KW-0677">Repeat</keyword>
<dbReference type="NCBIfam" id="TIGR00756">
    <property type="entry name" value="PPR"/>
    <property type="match status" value="7"/>
</dbReference>
<dbReference type="FunFam" id="1.25.40.10:FF:000073">
    <property type="entry name" value="Pentatricopeptide repeat-containing protein chloroplastic"/>
    <property type="match status" value="1"/>
</dbReference>
<dbReference type="InterPro" id="IPR046848">
    <property type="entry name" value="E_motif"/>
</dbReference>
<comment type="similarity">
    <text evidence="1">Belongs to the PPR family. PCMP-H subfamily.</text>
</comment>
<dbReference type="FunFam" id="1.25.40.10:FF:000201">
    <property type="entry name" value="Pentatricopeptide repeat-containing protein mitochondrial"/>
    <property type="match status" value="1"/>
</dbReference>
<dbReference type="InterPro" id="IPR002885">
    <property type="entry name" value="PPR_rpt"/>
</dbReference>
<dbReference type="InterPro" id="IPR046849">
    <property type="entry name" value="E2_motif"/>
</dbReference>
<dbReference type="FunFam" id="1.25.40.10:FF:000031">
    <property type="entry name" value="Pentatricopeptide repeat-containing protein mitochondrial"/>
    <property type="match status" value="1"/>
</dbReference>
<evidence type="ECO:0000256" key="3">
    <source>
        <dbReference type="PROSITE-ProRule" id="PRU00708"/>
    </source>
</evidence>
<dbReference type="Pfam" id="PF01535">
    <property type="entry name" value="PPR"/>
    <property type="match status" value="2"/>
</dbReference>
<dbReference type="InterPro" id="IPR032867">
    <property type="entry name" value="DYW_dom"/>
</dbReference>
<keyword evidence="6" id="KW-1185">Reference proteome</keyword>
<dbReference type="Pfam" id="PF20430">
    <property type="entry name" value="Eplus_motif"/>
    <property type="match status" value="1"/>
</dbReference>
<sequence length="875" mass="97620">MMIIQAFFMKALATSLKRQTHFCTLKTRFNFPPRTSFCVSNHALAQRSEDDPDVHHLFDESPEGARCSNRLLFERSRNNRHSEVLSLFMGVHRSGLPVDGSTISCVLKACAYSLDQNFGVQIHGHCTKCGFLNDVSVGTSMVDMYFKNGSVERGRRLFDQMGERNVVSWTSLLTGYAQNGLDAEVLQLFVRMQSEGVQPGPFTFATVIGSLSGERMVEKGLQLQAAAIKNGFQTATPVCNSLVSIYSKSGRIREAKAVFDRLSDRTAVSWNSMVAGYATNGLHSEALEIFHHMRLVNAKPSNMTFAAVIKLCTSIKELGFQQQLHCLVLKTGFEFDQHIRIALMVGYSKCKVMDDAFEIFSALGEEARNVVAWTAMISGYLQNGKAKRAVELFLQMNRESVKPNEFTYSTILSASPMVSPHQVHAQAIKANSEKSPTVGTALLDTYVKLGEVDEGSKVFDRIEKKDIVAWSAMVAGYALKRDTEAAVKTFVEMAEHGIKPNEYTFSSVINACASSMAPVQQGKQLHAWSIKSTFNNAFCVSSALVTMYAKTGDILSANEVFRRQQDRDLVSWNSMISGYAQHGHVNNALQVFDEMRRQNMEMDGVTFIGVISACVHAGLVEEGQRYFDMMVRDHCVEPTMEHYSCLVDLYGRAGKLAKAMDIINGMPFPPSATVWRTLLGASRVHRNLELGSLAAEKLISLQPQDSAAYVLLSNMHAMAGNWKERARVRSLMDGRKVKKEAGYSWIEVKNKTYSFLAADSSHPMSNEIYEKLEELRMRLKDAGYQADTDHVLLDVDEEHKEAILSQHSERLAIAFGLIATPPGTPLRVMKNLRVCGDCHVVIKLISKIEGRYIVVRDTNRFHHFKDGSCSCGDYW</sequence>
<dbReference type="PANTHER" id="PTHR47926">
    <property type="entry name" value="PENTATRICOPEPTIDE REPEAT-CONTAINING PROTEIN"/>
    <property type="match status" value="1"/>
</dbReference>
<dbReference type="Pfam" id="PF13041">
    <property type="entry name" value="PPR_2"/>
    <property type="match status" value="5"/>
</dbReference>
<proteinExistence type="inferred from homology"/>
<feature type="domain" description="DYW" evidence="4">
    <location>
        <begin position="783"/>
        <end position="875"/>
    </location>
</feature>
<dbReference type="InterPro" id="IPR046960">
    <property type="entry name" value="PPR_At4g14850-like_plant"/>
</dbReference>
<dbReference type="AlphaFoldDB" id="A0AAV0ILA3"/>
<evidence type="ECO:0000256" key="2">
    <source>
        <dbReference type="ARBA" id="ARBA00022737"/>
    </source>
</evidence>
<dbReference type="Proteomes" id="UP001154282">
    <property type="component" value="Unassembled WGS sequence"/>
</dbReference>
<dbReference type="EMBL" id="CAMGYJ010000004">
    <property type="protein sequence ID" value="CAI0398256.1"/>
    <property type="molecule type" value="Genomic_DNA"/>
</dbReference>
<dbReference type="GO" id="GO:0003723">
    <property type="term" value="F:RNA binding"/>
    <property type="evidence" value="ECO:0007669"/>
    <property type="project" value="InterPro"/>
</dbReference>
<evidence type="ECO:0000313" key="6">
    <source>
        <dbReference type="Proteomes" id="UP001154282"/>
    </source>
</evidence>
<evidence type="ECO:0000259" key="4">
    <source>
        <dbReference type="Pfam" id="PF14432"/>
    </source>
</evidence>
<dbReference type="GO" id="GO:0008270">
    <property type="term" value="F:zinc ion binding"/>
    <property type="evidence" value="ECO:0007669"/>
    <property type="project" value="InterPro"/>
</dbReference>
<accession>A0AAV0ILA3</accession>